<accession>S8DMA6</accession>
<evidence type="ECO:0000313" key="1">
    <source>
        <dbReference type="EMBL" id="EPS92463.1"/>
    </source>
</evidence>
<name>S8DMA6_FOMSC</name>
<dbReference type="HOGENOM" id="CLU_2867670_0_0_1"/>
<protein>
    <submittedName>
        <fullName evidence="1">Uncharacterized protein</fullName>
    </submittedName>
</protein>
<dbReference type="Proteomes" id="UP000015241">
    <property type="component" value="Unassembled WGS sequence"/>
</dbReference>
<dbReference type="EMBL" id="KE504571">
    <property type="protein sequence ID" value="EPS92463.1"/>
    <property type="molecule type" value="Genomic_DNA"/>
</dbReference>
<evidence type="ECO:0000313" key="2">
    <source>
        <dbReference type="Proteomes" id="UP000015241"/>
    </source>
</evidence>
<reference evidence="1 2" key="1">
    <citation type="journal article" date="2012" name="Science">
        <title>The Paleozoic origin of enzymatic lignin decomposition reconstructed from 31 fungal genomes.</title>
        <authorList>
            <person name="Floudas D."/>
            <person name="Binder M."/>
            <person name="Riley R."/>
            <person name="Barry K."/>
            <person name="Blanchette R.A."/>
            <person name="Henrissat B."/>
            <person name="Martinez A.T."/>
            <person name="Otillar R."/>
            <person name="Spatafora J.W."/>
            <person name="Yadav J.S."/>
            <person name="Aerts A."/>
            <person name="Benoit I."/>
            <person name="Boyd A."/>
            <person name="Carlson A."/>
            <person name="Copeland A."/>
            <person name="Coutinho P.M."/>
            <person name="de Vries R.P."/>
            <person name="Ferreira P."/>
            <person name="Findley K."/>
            <person name="Foster B."/>
            <person name="Gaskell J."/>
            <person name="Glotzer D."/>
            <person name="Gorecki P."/>
            <person name="Heitman J."/>
            <person name="Hesse C."/>
            <person name="Hori C."/>
            <person name="Igarashi K."/>
            <person name="Jurgens J.A."/>
            <person name="Kallen N."/>
            <person name="Kersten P."/>
            <person name="Kohler A."/>
            <person name="Kuees U."/>
            <person name="Kumar T.K.A."/>
            <person name="Kuo A."/>
            <person name="LaButti K."/>
            <person name="Larrondo L.F."/>
            <person name="Lindquist E."/>
            <person name="Ling A."/>
            <person name="Lombard V."/>
            <person name="Lucas S."/>
            <person name="Lundell T."/>
            <person name="Martin R."/>
            <person name="McLaughlin D.J."/>
            <person name="Morgenstern I."/>
            <person name="Morin E."/>
            <person name="Murat C."/>
            <person name="Nagy L.G."/>
            <person name="Nolan M."/>
            <person name="Ohm R.A."/>
            <person name="Patyshakuliyeva A."/>
            <person name="Rokas A."/>
            <person name="Ruiz-Duenas F.J."/>
            <person name="Sabat G."/>
            <person name="Salamov A."/>
            <person name="Samejima M."/>
            <person name="Schmutz J."/>
            <person name="Slot J.C."/>
            <person name="St John F."/>
            <person name="Stenlid J."/>
            <person name="Sun H."/>
            <person name="Sun S."/>
            <person name="Syed K."/>
            <person name="Tsang A."/>
            <person name="Wiebenga A."/>
            <person name="Young D."/>
            <person name="Pisabarro A."/>
            <person name="Eastwood D.C."/>
            <person name="Martin F."/>
            <person name="Cullen D."/>
            <person name="Grigoriev I.V."/>
            <person name="Hibbett D.S."/>
        </authorList>
    </citation>
    <scope>NUCLEOTIDE SEQUENCE</scope>
    <source>
        <strain evidence="2">FP-58527</strain>
    </source>
</reference>
<dbReference type="InParanoid" id="S8DMA6"/>
<gene>
    <name evidence="1" type="ORF">FOMPIDRAFT_94769</name>
</gene>
<sequence>MESCRRIFLADSMSTERSDKALQERLNSDVGVVRIRHQAHTAQRRLDFLKSRLKTLTRVSFNNW</sequence>
<dbReference type="AlphaFoldDB" id="S8DMA6"/>
<proteinExistence type="predicted"/>
<keyword evidence="2" id="KW-1185">Reference proteome</keyword>
<organism evidence="1 2">
    <name type="scientific">Fomitopsis schrenkii</name>
    <name type="common">Brown rot fungus</name>
    <dbReference type="NCBI Taxonomy" id="2126942"/>
    <lineage>
        <taxon>Eukaryota</taxon>
        <taxon>Fungi</taxon>
        <taxon>Dikarya</taxon>
        <taxon>Basidiomycota</taxon>
        <taxon>Agaricomycotina</taxon>
        <taxon>Agaricomycetes</taxon>
        <taxon>Polyporales</taxon>
        <taxon>Fomitopsis</taxon>
    </lineage>
</organism>